<evidence type="ECO:0000313" key="5">
    <source>
        <dbReference type="EMBL" id="CAB5238126.1"/>
    </source>
</evidence>
<dbReference type="EMBL" id="LR798457">
    <property type="protein sequence ID" value="CAB5238126.1"/>
    <property type="molecule type" value="Genomic_DNA"/>
</dbReference>
<name>A0A6J5S9D9_9CAUD</name>
<dbReference type="EMBL" id="LR796819">
    <property type="protein sequence ID" value="CAB4168199.1"/>
    <property type="molecule type" value="Genomic_DNA"/>
</dbReference>
<organism evidence="4">
    <name type="scientific">uncultured Caudovirales phage</name>
    <dbReference type="NCBI Taxonomy" id="2100421"/>
    <lineage>
        <taxon>Viruses</taxon>
        <taxon>Duplodnaviria</taxon>
        <taxon>Heunggongvirae</taxon>
        <taxon>Uroviricota</taxon>
        <taxon>Caudoviricetes</taxon>
        <taxon>Peduoviridae</taxon>
        <taxon>Maltschvirus</taxon>
        <taxon>Maltschvirus maltsch</taxon>
    </lineage>
</organism>
<feature type="region of interest" description="Disordered" evidence="1">
    <location>
        <begin position="17"/>
        <end position="56"/>
    </location>
</feature>
<reference evidence="4" key="1">
    <citation type="submission" date="2020-05" db="EMBL/GenBank/DDBJ databases">
        <authorList>
            <person name="Chiriac C."/>
            <person name="Salcher M."/>
            <person name="Ghai R."/>
            <person name="Kavagutti S V."/>
        </authorList>
    </citation>
    <scope>NUCLEOTIDE SEQUENCE</scope>
</reference>
<dbReference type="EMBL" id="LR797223">
    <property type="protein sequence ID" value="CAB4195165.1"/>
    <property type="molecule type" value="Genomic_DNA"/>
</dbReference>
<evidence type="ECO:0000313" key="3">
    <source>
        <dbReference type="EMBL" id="CAB4195165.1"/>
    </source>
</evidence>
<sequence length="56" mass="6213">MDTKTVKRIADTEAKKMVKGHESRMHAKGMKKGGPTSEDRMRVGRNLSRAANQKTG</sequence>
<evidence type="ECO:0000256" key="1">
    <source>
        <dbReference type="SAM" id="MobiDB-lite"/>
    </source>
</evidence>
<evidence type="ECO:0000313" key="4">
    <source>
        <dbReference type="EMBL" id="CAB4205366.1"/>
    </source>
</evidence>
<gene>
    <name evidence="3" type="ORF">UFOVP1276_76</name>
    <name evidence="4" type="ORF">UFOVP1403_78</name>
    <name evidence="5" type="ORF">UFOVP1507_62</name>
    <name evidence="2" type="ORF">UFOVP875_18</name>
</gene>
<accession>A0A6J5S9D9</accession>
<evidence type="ECO:0000313" key="2">
    <source>
        <dbReference type="EMBL" id="CAB4168199.1"/>
    </source>
</evidence>
<proteinExistence type="predicted"/>
<dbReference type="EMBL" id="LR797358">
    <property type="protein sequence ID" value="CAB4205366.1"/>
    <property type="molecule type" value="Genomic_DNA"/>
</dbReference>
<protein>
    <submittedName>
        <fullName evidence="4">Uncharacterized protein</fullName>
    </submittedName>
</protein>